<organism evidence="1 2">
    <name type="scientific">Pseudomonas syringae pv. coriandricola</name>
    <dbReference type="NCBI Taxonomy" id="264453"/>
    <lineage>
        <taxon>Bacteria</taxon>
        <taxon>Pseudomonadati</taxon>
        <taxon>Pseudomonadota</taxon>
        <taxon>Gammaproteobacteria</taxon>
        <taxon>Pseudomonadales</taxon>
        <taxon>Pseudomonadaceae</taxon>
        <taxon>Pseudomonas</taxon>
    </lineage>
</organism>
<evidence type="ECO:0000313" key="2">
    <source>
        <dbReference type="Proteomes" id="UP000274212"/>
    </source>
</evidence>
<dbReference type="Proteomes" id="UP000274212">
    <property type="component" value="Unassembled WGS sequence"/>
</dbReference>
<dbReference type="EMBL" id="RBTT01000466">
    <property type="protein sequence ID" value="RMU00953.1"/>
    <property type="molecule type" value="Genomic_DNA"/>
</dbReference>
<comment type="caution">
    <text evidence="1">The sequence shown here is derived from an EMBL/GenBank/DDBJ whole genome shotgun (WGS) entry which is preliminary data.</text>
</comment>
<proteinExistence type="predicted"/>
<name>A0A3M4TYF2_9PSED</name>
<gene>
    <name evidence="1" type="ORF">ALP36_00223</name>
</gene>
<protein>
    <submittedName>
        <fullName evidence="1">Uncharacterized protein</fullName>
    </submittedName>
</protein>
<dbReference type="AlphaFoldDB" id="A0A3M4TYF2"/>
<sequence>MTLNSDIEALEAIAEEAEDLLTRLELLEGHQKSELFASIRQIIAMARYRKALGRADRVHPDM</sequence>
<accession>A0A3M4TYF2</accession>
<evidence type="ECO:0000313" key="1">
    <source>
        <dbReference type="EMBL" id="RMU00953.1"/>
    </source>
</evidence>
<reference evidence="1 2" key="1">
    <citation type="submission" date="2018-08" db="EMBL/GenBank/DDBJ databases">
        <title>Recombination of ecologically and evolutionarily significant loci maintains genetic cohesion in the Pseudomonas syringae species complex.</title>
        <authorList>
            <person name="Dillon M."/>
            <person name="Thakur S."/>
            <person name="Almeida R.N.D."/>
            <person name="Weir B.S."/>
            <person name="Guttman D.S."/>
        </authorList>
    </citation>
    <scope>NUCLEOTIDE SEQUENCE [LARGE SCALE GENOMIC DNA]</scope>
    <source>
        <strain evidence="1 2">ICMP 9829</strain>
    </source>
</reference>
<dbReference type="RefSeq" id="WP_122286928.1">
    <property type="nucleotide sequence ID" value="NZ_RBRV01000242.1"/>
</dbReference>